<feature type="transmembrane region" description="Helical" evidence="8">
    <location>
        <begin position="159"/>
        <end position="178"/>
    </location>
</feature>
<dbReference type="Pfam" id="PF02386">
    <property type="entry name" value="TrkH"/>
    <property type="match status" value="1"/>
</dbReference>
<feature type="transmembrane region" description="Helical" evidence="8">
    <location>
        <begin position="73"/>
        <end position="97"/>
    </location>
</feature>
<dbReference type="KEGG" id="mno:Mnod_7572"/>
<evidence type="ECO:0000256" key="3">
    <source>
        <dbReference type="ARBA" id="ARBA00022475"/>
    </source>
</evidence>
<keyword evidence="6" id="KW-0406">Ion transport</keyword>
<dbReference type="InterPro" id="IPR003445">
    <property type="entry name" value="Cat_transpt"/>
</dbReference>
<reference evidence="9 10" key="1">
    <citation type="submission" date="2009-01" db="EMBL/GenBank/DDBJ databases">
        <title>Complete sequence of chromosome of Methylobacterium nodulans ORS 2060.</title>
        <authorList>
            <consortium name="US DOE Joint Genome Institute"/>
            <person name="Lucas S."/>
            <person name="Copeland A."/>
            <person name="Lapidus A."/>
            <person name="Glavina del Rio T."/>
            <person name="Dalin E."/>
            <person name="Tice H."/>
            <person name="Bruce D."/>
            <person name="Goodwin L."/>
            <person name="Pitluck S."/>
            <person name="Sims D."/>
            <person name="Brettin T."/>
            <person name="Detter J.C."/>
            <person name="Han C."/>
            <person name="Larimer F."/>
            <person name="Land M."/>
            <person name="Hauser L."/>
            <person name="Kyrpides N."/>
            <person name="Ivanova N."/>
            <person name="Marx C.J."/>
            <person name="Richardson P."/>
        </authorList>
    </citation>
    <scope>NUCLEOTIDE SEQUENCE [LARGE SCALE GENOMIC DNA]</scope>
    <source>
        <strain evidence="10">LMG 21967 / CNCM I-2342 / ORS 2060</strain>
    </source>
</reference>
<protein>
    <submittedName>
        <fullName evidence="9">Cation transporter</fullName>
        <ecNumber evidence="9">3.6.3.14</ecNumber>
    </submittedName>
</protein>
<dbReference type="eggNOG" id="COG0168">
    <property type="taxonomic scope" value="Bacteria"/>
</dbReference>
<evidence type="ECO:0000256" key="1">
    <source>
        <dbReference type="ARBA" id="ARBA00004651"/>
    </source>
</evidence>
<keyword evidence="3" id="KW-1003">Cell membrane</keyword>
<keyword evidence="5 8" id="KW-1133">Transmembrane helix</keyword>
<feature type="transmembrane region" description="Helical" evidence="8">
    <location>
        <begin position="190"/>
        <end position="209"/>
    </location>
</feature>
<dbReference type="PANTHER" id="PTHR32024:SF1">
    <property type="entry name" value="KTR SYSTEM POTASSIUM UPTAKE PROTEIN B"/>
    <property type="match status" value="1"/>
</dbReference>
<dbReference type="STRING" id="460265.Mnod_7572"/>
<accession>B8IPL6</accession>
<feature type="transmembrane region" description="Helical" evidence="8">
    <location>
        <begin position="230"/>
        <end position="247"/>
    </location>
</feature>
<dbReference type="GO" id="GO:0030001">
    <property type="term" value="P:metal ion transport"/>
    <property type="evidence" value="ECO:0007669"/>
    <property type="project" value="UniProtKB-ARBA"/>
</dbReference>
<evidence type="ECO:0000256" key="2">
    <source>
        <dbReference type="ARBA" id="ARBA00022448"/>
    </source>
</evidence>
<evidence type="ECO:0000313" key="9">
    <source>
        <dbReference type="EMBL" id="ACL62308.1"/>
    </source>
</evidence>
<dbReference type="AlphaFoldDB" id="B8IPL6"/>
<feature type="transmembrane region" description="Helical" evidence="8">
    <location>
        <begin position="297"/>
        <end position="328"/>
    </location>
</feature>
<evidence type="ECO:0000313" key="10">
    <source>
        <dbReference type="Proteomes" id="UP000008207"/>
    </source>
</evidence>
<organism evidence="9 10">
    <name type="scientific">Methylobacterium nodulans (strain LMG 21967 / CNCM I-2342 / ORS 2060)</name>
    <dbReference type="NCBI Taxonomy" id="460265"/>
    <lineage>
        <taxon>Bacteria</taxon>
        <taxon>Pseudomonadati</taxon>
        <taxon>Pseudomonadota</taxon>
        <taxon>Alphaproteobacteria</taxon>
        <taxon>Hyphomicrobiales</taxon>
        <taxon>Methylobacteriaceae</taxon>
        <taxon>Methylobacterium</taxon>
    </lineage>
</organism>
<dbReference type="HOGENOM" id="CLU_026429_0_0_5"/>
<feature type="transmembrane region" description="Helical" evidence="8">
    <location>
        <begin position="124"/>
        <end position="147"/>
    </location>
</feature>
<dbReference type="EC" id="3.6.3.14" evidence="9"/>
<evidence type="ECO:0000256" key="6">
    <source>
        <dbReference type="ARBA" id="ARBA00023065"/>
    </source>
</evidence>
<feature type="transmembrane region" description="Helical" evidence="8">
    <location>
        <begin position="12"/>
        <end position="33"/>
    </location>
</feature>
<keyword evidence="9" id="KW-0378">Hydrolase</keyword>
<keyword evidence="7 8" id="KW-0472">Membrane</keyword>
<dbReference type="EMBL" id="CP001349">
    <property type="protein sequence ID" value="ACL62308.1"/>
    <property type="molecule type" value="Genomic_DNA"/>
</dbReference>
<evidence type="ECO:0000256" key="7">
    <source>
        <dbReference type="ARBA" id="ARBA00023136"/>
    </source>
</evidence>
<evidence type="ECO:0000256" key="8">
    <source>
        <dbReference type="SAM" id="Phobius"/>
    </source>
</evidence>
<feature type="transmembrane region" description="Helical" evidence="8">
    <location>
        <begin position="349"/>
        <end position="370"/>
    </location>
</feature>
<dbReference type="Proteomes" id="UP000008207">
    <property type="component" value="Chromosome"/>
</dbReference>
<proteinExistence type="predicted"/>
<name>B8IPL6_METNO</name>
<keyword evidence="2" id="KW-0813">Transport</keyword>
<dbReference type="RefSeq" id="WP_015933862.1">
    <property type="nucleotide sequence ID" value="NC_011894.1"/>
</dbReference>
<sequence length="444" mass="47520">MRKTRLSHPGRIIPLAFLLVIALGTVVLMLPAARAAPGHAPFIVALFTATSAVCVTGLAATDTATYWSAFGQATILILAQIGGLGIMTGATLLGLLVSRRLGLATRLIAQAETRSLRLGDVTTVLRLILTVTLVMEATTMAALTLRFRYAYDQTWGEALWHGLCHAVFAFNHAGFSTYSDNLMRFARDPFVLTPIMLTVMIGSLGFPVIHELAYGARRPSRWSVHGKMTLFGSALLLLVGFVAVAAYEWDNTATIGALAWPEKLFNAAFHSVMTRSAGFNAVDVGKMKLTTLMVSDALMLIGGGSAGTAGGIKITTFLILGFVVWAEIRGEEDTTAFRRRISQQAQRQALSVVLLAVGIIAIGVLIMLSLTDFAFETVLFEVVSAFATTGLSTGITPQLPAPALAVLTCLMFLGRVGTITVASVLALKERRSAFRYPEERPIVG</sequence>
<dbReference type="PANTHER" id="PTHR32024">
    <property type="entry name" value="TRK SYSTEM POTASSIUM UPTAKE PROTEIN TRKG-RELATED"/>
    <property type="match status" value="1"/>
</dbReference>
<evidence type="ECO:0000256" key="4">
    <source>
        <dbReference type="ARBA" id="ARBA00022692"/>
    </source>
</evidence>
<gene>
    <name evidence="9" type="ordered locus">Mnod_7572</name>
</gene>
<feature type="transmembrane region" description="Helical" evidence="8">
    <location>
        <begin position="403"/>
        <end position="427"/>
    </location>
</feature>
<evidence type="ECO:0000256" key="5">
    <source>
        <dbReference type="ARBA" id="ARBA00022989"/>
    </source>
</evidence>
<comment type="subcellular location">
    <subcellularLocation>
        <location evidence="1">Cell membrane</location>
        <topology evidence="1">Multi-pass membrane protein</topology>
    </subcellularLocation>
</comment>
<keyword evidence="4 8" id="KW-0812">Transmembrane</keyword>
<keyword evidence="10" id="KW-1185">Reference proteome</keyword>
<dbReference type="GO" id="GO:0005886">
    <property type="term" value="C:plasma membrane"/>
    <property type="evidence" value="ECO:0007669"/>
    <property type="project" value="UniProtKB-SubCell"/>
</dbReference>
<dbReference type="GO" id="GO:0016787">
    <property type="term" value="F:hydrolase activity"/>
    <property type="evidence" value="ECO:0007669"/>
    <property type="project" value="UniProtKB-KW"/>
</dbReference>
<feature type="transmembrane region" description="Helical" evidence="8">
    <location>
        <begin position="39"/>
        <end position="61"/>
    </location>
</feature>
<dbReference type="GO" id="GO:0008324">
    <property type="term" value="F:monoatomic cation transmembrane transporter activity"/>
    <property type="evidence" value="ECO:0007669"/>
    <property type="project" value="InterPro"/>
</dbReference>